<organism evidence="1">
    <name type="scientific">Yersinia pestis Java 9</name>
    <dbReference type="NCBI Taxonomy" id="880632"/>
    <lineage>
        <taxon>Bacteria</taxon>
        <taxon>Pseudomonadati</taxon>
        <taxon>Pseudomonadota</taxon>
        <taxon>Gammaproteobacteria</taxon>
        <taxon>Enterobacterales</taxon>
        <taxon>Yersiniaceae</taxon>
        <taxon>Yersinia</taxon>
    </lineage>
</organism>
<reference evidence="1" key="1">
    <citation type="journal article" date="2012" name="PLoS ONE">
        <title>Novel Plasmids and Resistance Phenotypes in Yersinia pestis: Unique Plasmid Inventory of Strain Java 9 Mediates High Levels of Arsenic Resistance.</title>
        <authorList>
            <person name="Eppinger M."/>
            <person name="Radnedge L."/>
            <person name="Andersen G."/>
            <person name="Vietri N."/>
            <person name="Severson G."/>
            <person name="Mou S."/>
            <person name="Ravel J."/>
            <person name="Worsham P.L."/>
        </authorList>
    </citation>
    <scope>NUCLEOTIDE SEQUENCE [LARGE SCALE GENOMIC DNA]</scope>
    <source>
        <strain evidence="1">Java 9</strain>
        <plasmid evidence="1">pJARS35</plasmid>
    </source>
</reference>
<dbReference type="EMBL" id="CP002179">
    <property type="protein sequence ID" value="ADW66855.1"/>
    <property type="molecule type" value="Genomic_DNA"/>
</dbReference>
<sequence>MYLNLLAIALIGGFFDTEVRHCMVSKGANHDKNIGLT</sequence>
<accession>E8PS55</accession>
<dbReference type="AlphaFoldDB" id="E8PS55"/>
<name>E8PS55_YERPE</name>
<gene>
    <name evidence="1" type="ORF">YPJ_pJARS351</name>
</gene>
<geneLocation type="plasmid" evidence="1">
    <name>pJARS35</name>
</geneLocation>
<proteinExistence type="predicted"/>
<evidence type="ECO:0000313" key="1">
    <source>
        <dbReference type="EMBL" id="ADW66855.1"/>
    </source>
</evidence>
<protein>
    <submittedName>
        <fullName evidence="1">Uncharacterized protein</fullName>
    </submittedName>
</protein>
<keyword evidence="1" id="KW-0614">Plasmid</keyword>